<dbReference type="SUPFAM" id="SSF53756">
    <property type="entry name" value="UDP-Glycosyltransferase/glycogen phosphorylase"/>
    <property type="match status" value="1"/>
</dbReference>
<dbReference type="CDD" id="cd03801">
    <property type="entry name" value="GT4_PimA-like"/>
    <property type="match status" value="1"/>
</dbReference>
<dbReference type="InterPro" id="IPR050194">
    <property type="entry name" value="Glycosyltransferase_grp1"/>
</dbReference>
<evidence type="ECO:0000313" key="3">
    <source>
        <dbReference type="EMBL" id="MUU77868.1"/>
    </source>
</evidence>
<dbReference type="InterPro" id="IPR001296">
    <property type="entry name" value="Glyco_trans_1"/>
</dbReference>
<dbReference type="Gene3D" id="3.40.50.2000">
    <property type="entry name" value="Glycogen Phosphorylase B"/>
    <property type="match status" value="2"/>
</dbReference>
<feature type="domain" description="Glycosyl transferase family 1" evidence="1">
    <location>
        <begin position="196"/>
        <end position="361"/>
    </location>
</feature>
<evidence type="ECO:0000259" key="1">
    <source>
        <dbReference type="Pfam" id="PF00534"/>
    </source>
</evidence>
<organism evidence="3 4">
    <name type="scientific">Winogradskyella endarachnes</name>
    <dbReference type="NCBI Taxonomy" id="2681965"/>
    <lineage>
        <taxon>Bacteria</taxon>
        <taxon>Pseudomonadati</taxon>
        <taxon>Bacteroidota</taxon>
        <taxon>Flavobacteriia</taxon>
        <taxon>Flavobacteriales</taxon>
        <taxon>Flavobacteriaceae</taxon>
        <taxon>Winogradskyella</taxon>
    </lineage>
</organism>
<feature type="domain" description="Glycosyltransferase subfamily 4-like N-terminal" evidence="2">
    <location>
        <begin position="15"/>
        <end position="186"/>
    </location>
</feature>
<dbReference type="InterPro" id="IPR028098">
    <property type="entry name" value="Glyco_trans_4-like_N"/>
</dbReference>
<sequence>MEIGYFSNSNIKISETFVYDLLKGLYYKHNDIVFFSGEKKKSVLDFDVKVKNAGFNFENSYLTFLNKLSLKFPKYRNWYATVKNKTVIKCLEASGAQHIDVAYVDYATNGVLLMEFFKKYNIPFVVHIHGYDITSKMRDLHYKKQFNKLINWCSYFVVASDSMRRILVLNGCPEEKIKLIRLGVNAKLIQPLSWEEKFKKPNQVVSLGRLTPKKNPIASLLAFKKVTEVIPSATFTIIGDGELKEEVLAKIKALKLENNVILLGALPRKEAFKVIQDKTVFIQHSVTALTGDQEGFAISLAEAQMFKIPVVSTIHNGITENVIDQKTGFLVQEYDYETMAEKITELLQNKDLCKTMGEEGRLHISKLCNTDNRVTSILLLLNEINKV</sequence>
<dbReference type="Proteomes" id="UP000478208">
    <property type="component" value="Unassembled WGS sequence"/>
</dbReference>
<dbReference type="RefSeq" id="WP_157362772.1">
    <property type="nucleotide sequence ID" value="NZ_WOWS01000002.1"/>
</dbReference>
<comment type="caution">
    <text evidence="3">The sequence shown here is derived from an EMBL/GenBank/DDBJ whole genome shotgun (WGS) entry which is preliminary data.</text>
</comment>
<gene>
    <name evidence="3" type="ORF">GN138_05390</name>
</gene>
<dbReference type="PANTHER" id="PTHR45947">
    <property type="entry name" value="SULFOQUINOVOSYL TRANSFERASE SQD2"/>
    <property type="match status" value="1"/>
</dbReference>
<name>A0A6L6U6S1_9FLAO</name>
<dbReference type="EMBL" id="WOWS01000002">
    <property type="protein sequence ID" value="MUU77868.1"/>
    <property type="molecule type" value="Genomic_DNA"/>
</dbReference>
<accession>A0A6L6U6S1</accession>
<dbReference type="Pfam" id="PF00534">
    <property type="entry name" value="Glycos_transf_1"/>
    <property type="match status" value="1"/>
</dbReference>
<protein>
    <submittedName>
        <fullName evidence="3">Glycosyltransferase</fullName>
    </submittedName>
</protein>
<keyword evidence="3" id="KW-0808">Transferase</keyword>
<dbReference type="PANTHER" id="PTHR45947:SF14">
    <property type="entry name" value="SLL1723 PROTEIN"/>
    <property type="match status" value="1"/>
</dbReference>
<dbReference type="AlphaFoldDB" id="A0A6L6U6S1"/>
<dbReference type="GO" id="GO:0016757">
    <property type="term" value="F:glycosyltransferase activity"/>
    <property type="evidence" value="ECO:0007669"/>
    <property type="project" value="InterPro"/>
</dbReference>
<keyword evidence="4" id="KW-1185">Reference proteome</keyword>
<reference evidence="3 4" key="1">
    <citation type="submission" date="2019-12" db="EMBL/GenBank/DDBJ databases">
        <authorList>
            <person name="Li J."/>
        </authorList>
    </citation>
    <scope>NUCLEOTIDE SEQUENCE [LARGE SCALE GENOMIC DNA]</scope>
    <source>
        <strain evidence="3 4">HL2-2</strain>
    </source>
</reference>
<evidence type="ECO:0000313" key="4">
    <source>
        <dbReference type="Proteomes" id="UP000478208"/>
    </source>
</evidence>
<evidence type="ECO:0000259" key="2">
    <source>
        <dbReference type="Pfam" id="PF13439"/>
    </source>
</evidence>
<proteinExistence type="predicted"/>
<dbReference type="Pfam" id="PF13439">
    <property type="entry name" value="Glyco_transf_4"/>
    <property type="match status" value="1"/>
</dbReference>